<evidence type="ECO:0000256" key="4">
    <source>
        <dbReference type="ARBA" id="ARBA00022692"/>
    </source>
</evidence>
<dbReference type="Gene3D" id="3.30.240.20">
    <property type="entry name" value="bsu07140 like domains"/>
    <property type="match status" value="1"/>
</dbReference>
<evidence type="ECO:0000256" key="2">
    <source>
        <dbReference type="ARBA" id="ARBA00006448"/>
    </source>
</evidence>
<name>A0A511NBR3_DEIC1</name>
<accession>A0A511NBR3</accession>
<dbReference type="AlphaFoldDB" id="A0A511NBR3"/>
<dbReference type="OrthoDB" id="9793799at2"/>
<dbReference type="RefSeq" id="WP_146891477.1">
    <property type="nucleotide sequence ID" value="NZ_BJXB01000048.1"/>
</dbReference>
<dbReference type="InterPro" id="IPR007353">
    <property type="entry name" value="DUF421"/>
</dbReference>
<evidence type="ECO:0000256" key="5">
    <source>
        <dbReference type="ARBA" id="ARBA00022989"/>
    </source>
</evidence>
<dbReference type="InterPro" id="IPR023090">
    <property type="entry name" value="UPF0702_alpha/beta_dom_sf"/>
</dbReference>
<feature type="domain" description="YetF-like N-terminal transmembrane" evidence="9">
    <location>
        <begin position="12"/>
        <end position="68"/>
    </location>
</feature>
<organism evidence="10 11">
    <name type="scientific">Deinococcus cellulosilyticus (strain DSM 18568 / NBRC 106333 / KACC 11606 / 5516J-15)</name>
    <dbReference type="NCBI Taxonomy" id="1223518"/>
    <lineage>
        <taxon>Bacteria</taxon>
        <taxon>Thermotogati</taxon>
        <taxon>Deinococcota</taxon>
        <taxon>Deinococci</taxon>
        <taxon>Deinococcales</taxon>
        <taxon>Deinococcaceae</taxon>
        <taxon>Deinococcus</taxon>
    </lineage>
</organism>
<evidence type="ECO:0000256" key="1">
    <source>
        <dbReference type="ARBA" id="ARBA00004651"/>
    </source>
</evidence>
<feature type="transmembrane region" description="Helical" evidence="7">
    <location>
        <begin position="55"/>
        <end position="75"/>
    </location>
</feature>
<evidence type="ECO:0000256" key="7">
    <source>
        <dbReference type="SAM" id="Phobius"/>
    </source>
</evidence>
<gene>
    <name evidence="10" type="ORF">DC3_55730</name>
</gene>
<keyword evidence="11" id="KW-1185">Reference proteome</keyword>
<keyword evidence="6 7" id="KW-0472">Membrane</keyword>
<dbReference type="Pfam" id="PF20730">
    <property type="entry name" value="YetF_N"/>
    <property type="match status" value="1"/>
</dbReference>
<evidence type="ECO:0000259" key="8">
    <source>
        <dbReference type="Pfam" id="PF04239"/>
    </source>
</evidence>
<comment type="subcellular location">
    <subcellularLocation>
        <location evidence="1">Cell membrane</location>
        <topology evidence="1">Multi-pass membrane protein</topology>
    </subcellularLocation>
</comment>
<dbReference type="PANTHER" id="PTHR34582">
    <property type="entry name" value="UPF0702 TRANSMEMBRANE PROTEIN YCAP"/>
    <property type="match status" value="1"/>
</dbReference>
<keyword evidence="4 7" id="KW-0812">Transmembrane</keyword>
<dbReference type="Pfam" id="PF04239">
    <property type="entry name" value="DUF421"/>
    <property type="match status" value="1"/>
</dbReference>
<proteinExistence type="inferred from homology"/>
<evidence type="ECO:0000313" key="10">
    <source>
        <dbReference type="EMBL" id="GEM49938.1"/>
    </source>
</evidence>
<reference evidence="10 11" key="1">
    <citation type="submission" date="2019-07" db="EMBL/GenBank/DDBJ databases">
        <title>Whole genome shotgun sequence of Deinococcus cellulosilyticus NBRC 106333.</title>
        <authorList>
            <person name="Hosoyama A."/>
            <person name="Uohara A."/>
            <person name="Ohji S."/>
            <person name="Ichikawa N."/>
        </authorList>
    </citation>
    <scope>NUCLEOTIDE SEQUENCE [LARGE SCALE GENOMIC DNA]</scope>
    <source>
        <strain evidence="10 11">NBRC 106333</strain>
    </source>
</reference>
<dbReference type="Proteomes" id="UP000321306">
    <property type="component" value="Unassembled WGS sequence"/>
</dbReference>
<comment type="caution">
    <text evidence="10">The sequence shown here is derived from an EMBL/GenBank/DDBJ whole genome shotgun (WGS) entry which is preliminary data.</text>
</comment>
<dbReference type="GO" id="GO:0005886">
    <property type="term" value="C:plasma membrane"/>
    <property type="evidence" value="ECO:0007669"/>
    <property type="project" value="UniProtKB-SubCell"/>
</dbReference>
<dbReference type="InterPro" id="IPR048454">
    <property type="entry name" value="YetF_N"/>
</dbReference>
<keyword evidence="3" id="KW-1003">Cell membrane</keyword>
<keyword evidence="5 7" id="KW-1133">Transmembrane helix</keyword>
<feature type="domain" description="YetF C-terminal" evidence="8">
    <location>
        <begin position="78"/>
        <end position="148"/>
    </location>
</feature>
<dbReference type="PANTHER" id="PTHR34582:SF6">
    <property type="entry name" value="UPF0702 TRANSMEMBRANE PROTEIN YCAP"/>
    <property type="match status" value="1"/>
</dbReference>
<evidence type="ECO:0000256" key="3">
    <source>
        <dbReference type="ARBA" id="ARBA00022475"/>
    </source>
</evidence>
<dbReference type="EMBL" id="BJXB01000048">
    <property type="protein sequence ID" value="GEM49938.1"/>
    <property type="molecule type" value="Genomic_DNA"/>
</dbReference>
<evidence type="ECO:0000259" key="9">
    <source>
        <dbReference type="Pfam" id="PF20730"/>
    </source>
</evidence>
<evidence type="ECO:0000256" key="6">
    <source>
        <dbReference type="ARBA" id="ARBA00023136"/>
    </source>
</evidence>
<evidence type="ECO:0000313" key="11">
    <source>
        <dbReference type="Proteomes" id="UP000321306"/>
    </source>
</evidence>
<sequence length="149" mass="16863">MEAVVRAATLYFILMIIFRLTGKRTMSQVTTFDMVVLLVISETVQNFLVDEDHSFTHMVLLVITLLGLDVLLSMVKQKFPGVEKWMDGVPVILVEDGKPLEDRMKKSRVDVSDILEAARQTQGLERMDQIKYAILERAGAISIVPKEKP</sequence>
<protein>
    <submittedName>
        <fullName evidence="10">DUF421 domain-containing protein</fullName>
    </submittedName>
</protein>
<comment type="similarity">
    <text evidence="2">Belongs to the UPF0702 family.</text>
</comment>
<feature type="transmembrane region" description="Helical" evidence="7">
    <location>
        <begin position="6"/>
        <end position="22"/>
    </location>
</feature>